<protein>
    <recommendedName>
        <fullName evidence="1">Wadjet protein JetD C-terminal domain-containing protein</fullName>
    </recommendedName>
</protein>
<dbReference type="AlphaFoldDB" id="A0A1Y1QVG5"/>
<name>A0A1Y1QVG5_9GAMM</name>
<accession>A0A1Y1QVG5</accession>
<reference evidence="2 3" key="1">
    <citation type="submission" date="2017-01" db="EMBL/GenBank/DDBJ databases">
        <title>Novel large sulfur bacteria in the metagenomes of groundwater-fed chemosynthetic microbial mats in the Lake Huron basin.</title>
        <authorList>
            <person name="Sharrar A.M."/>
            <person name="Flood B.E."/>
            <person name="Bailey J.V."/>
            <person name="Jones D.S."/>
            <person name="Biddanda B."/>
            <person name="Ruberg S.A."/>
            <person name="Marcus D.N."/>
            <person name="Dick G.J."/>
        </authorList>
    </citation>
    <scope>NUCLEOTIDE SEQUENCE [LARGE SCALE GENOMIC DNA]</scope>
    <source>
        <strain evidence="2">A8</strain>
    </source>
</reference>
<dbReference type="InterPro" id="IPR024534">
    <property type="entry name" value="JetD_C"/>
</dbReference>
<proteinExistence type="predicted"/>
<dbReference type="Proteomes" id="UP000192491">
    <property type="component" value="Unassembled WGS sequence"/>
</dbReference>
<gene>
    <name evidence="2" type="ORF">BWK73_08610</name>
</gene>
<evidence type="ECO:0000313" key="2">
    <source>
        <dbReference type="EMBL" id="OQX14753.1"/>
    </source>
</evidence>
<dbReference type="Pfam" id="PF09983">
    <property type="entry name" value="JetD_C"/>
    <property type="match status" value="1"/>
</dbReference>
<sequence length="309" mass="34661">MVMNFIDTNARLLHQLLEEHCVPVSSTKSAAASALFGQLQQAGIICKRRKGGGNQFLLEHPESLSAFIEQTYPEGLFAEEDDDRLSRIQGVMQSRDSKTRKQLDFAFLNTRGTVTVKLAGQTHELAVLTNANTSLCLKISASQQCELLTPCSIIVTVENPTAFVELEQMFEQPWNLAVYTAGKMSDILLLQLQCWHQQNHKLVHFGDYDYVGLLEFARILCFAPQAYLYYPAMLEKLLQQYGNTELLRKQVGQHKILLETVRQLPESLGKQQLIEVHQLLQATAKGLEQEGLYKGSQKKLPASPIGTLA</sequence>
<evidence type="ECO:0000313" key="3">
    <source>
        <dbReference type="Proteomes" id="UP000192491"/>
    </source>
</evidence>
<evidence type="ECO:0000259" key="1">
    <source>
        <dbReference type="Pfam" id="PF09983"/>
    </source>
</evidence>
<comment type="caution">
    <text evidence="2">The sequence shown here is derived from an EMBL/GenBank/DDBJ whole genome shotgun (WGS) entry which is preliminary data.</text>
</comment>
<feature type="domain" description="Wadjet protein JetD C-terminal" evidence="1">
    <location>
        <begin position="137"/>
        <end position="277"/>
    </location>
</feature>
<organism evidence="2 3">
    <name type="scientific">Thiothrix lacustris</name>
    <dbReference type="NCBI Taxonomy" id="525917"/>
    <lineage>
        <taxon>Bacteria</taxon>
        <taxon>Pseudomonadati</taxon>
        <taxon>Pseudomonadota</taxon>
        <taxon>Gammaproteobacteria</taxon>
        <taxon>Thiotrichales</taxon>
        <taxon>Thiotrichaceae</taxon>
        <taxon>Thiothrix</taxon>
    </lineage>
</organism>
<dbReference type="EMBL" id="MTEJ01000024">
    <property type="protein sequence ID" value="OQX14753.1"/>
    <property type="molecule type" value="Genomic_DNA"/>
</dbReference>